<comment type="subcellular location">
    <subcellularLocation>
        <location evidence="7">Cell membrane</location>
        <topology evidence="7">Peripheral membrane protein</topology>
        <orientation evidence="7">Cytoplasmic side</orientation>
    </subcellularLocation>
    <subcellularLocation>
        <location evidence="7">Bacterial flagellum basal body</location>
    </subcellularLocation>
</comment>
<dbReference type="OrthoDB" id="9790303at2"/>
<evidence type="ECO:0000313" key="10">
    <source>
        <dbReference type="EMBL" id="AZN70847.1"/>
    </source>
</evidence>
<dbReference type="GO" id="GO:0003774">
    <property type="term" value="F:cytoskeletal motor activity"/>
    <property type="evidence" value="ECO:0007669"/>
    <property type="project" value="UniProtKB-UniRule"/>
</dbReference>
<proteinExistence type="inferred from homology"/>
<dbReference type="InterPro" id="IPR036429">
    <property type="entry name" value="SpoA-like_sf"/>
</dbReference>
<comment type="function">
    <text evidence="7">FliN is one of three proteins (FliG, FliN, FliM) that form the rotor-mounted switch complex (C ring), located at the base of the basal body. This complex interacts with the CheY and CheZ chemotaxis proteins, in addition to contacting components of the motor that determine the direction of flagellar rotation.</text>
</comment>
<name>A0A3S9B1N0_9HYPH</name>
<evidence type="ECO:0000256" key="3">
    <source>
        <dbReference type="ARBA" id="ARBA00022475"/>
    </source>
</evidence>
<keyword evidence="10" id="KW-0969">Cilium</keyword>
<dbReference type="EMBL" id="CP032509">
    <property type="protein sequence ID" value="AZN70847.1"/>
    <property type="molecule type" value="Genomic_DNA"/>
</dbReference>
<keyword evidence="10" id="KW-0282">Flagellum</keyword>
<keyword evidence="5 7" id="KW-0283">Flagellar rotation</keyword>
<evidence type="ECO:0000256" key="5">
    <source>
        <dbReference type="ARBA" id="ARBA00022779"/>
    </source>
</evidence>
<keyword evidence="10" id="KW-0966">Cell projection</keyword>
<dbReference type="NCBIfam" id="TIGR02480">
    <property type="entry name" value="fliN"/>
    <property type="match status" value="1"/>
</dbReference>
<dbReference type="GO" id="GO:0006935">
    <property type="term" value="P:chemotaxis"/>
    <property type="evidence" value="ECO:0007669"/>
    <property type="project" value="UniProtKB-KW"/>
</dbReference>
<dbReference type="PANTHER" id="PTHR43484">
    <property type="match status" value="1"/>
</dbReference>
<dbReference type="InterPro" id="IPR012826">
    <property type="entry name" value="FliN"/>
</dbReference>
<comment type="similarity">
    <text evidence="1 7">Belongs to the FliN/MopA/SpaO family.</text>
</comment>
<dbReference type="InterPro" id="IPR051469">
    <property type="entry name" value="FliN/MopA/SpaO"/>
</dbReference>
<organism evidence="10 11">
    <name type="scientific">Georhizobium profundi</name>
    <dbReference type="NCBI Taxonomy" id="2341112"/>
    <lineage>
        <taxon>Bacteria</taxon>
        <taxon>Pseudomonadati</taxon>
        <taxon>Pseudomonadota</taxon>
        <taxon>Alphaproteobacteria</taxon>
        <taxon>Hyphomicrobiales</taxon>
        <taxon>Rhizobiaceae</taxon>
        <taxon>Georhizobium</taxon>
    </lineage>
</organism>
<dbReference type="GO" id="GO:0071973">
    <property type="term" value="P:bacterial-type flagellum-dependent cell motility"/>
    <property type="evidence" value="ECO:0007669"/>
    <property type="project" value="UniProtKB-UniRule"/>
</dbReference>
<feature type="domain" description="Flagellar motor switch protein FliN-like C-terminal" evidence="9">
    <location>
        <begin position="140"/>
        <end position="213"/>
    </location>
</feature>
<dbReference type="InterPro" id="IPR001172">
    <property type="entry name" value="FliN_T3SS_HrcQb"/>
</dbReference>
<evidence type="ECO:0000259" key="9">
    <source>
        <dbReference type="Pfam" id="PF01052"/>
    </source>
</evidence>
<evidence type="ECO:0000256" key="8">
    <source>
        <dbReference type="SAM" id="MobiDB-lite"/>
    </source>
</evidence>
<dbReference type="PANTHER" id="PTHR43484:SF1">
    <property type="entry name" value="FLAGELLAR MOTOR SWITCH PROTEIN FLIN"/>
    <property type="match status" value="1"/>
</dbReference>
<dbReference type="Pfam" id="PF01052">
    <property type="entry name" value="FliMN_C"/>
    <property type="match status" value="1"/>
</dbReference>
<reference evidence="10 11" key="1">
    <citation type="submission" date="2018-09" db="EMBL/GenBank/DDBJ databases">
        <title>Marinorhizobium profundi gen. nov., sp. nov., isolated from a deep-sea sediment sample from the New Britain Trench and proposal of Marinorhizobiaceae fam. nov. in the order Rhizobiales of the class Alphaproteobacteria.</title>
        <authorList>
            <person name="Cao J."/>
        </authorList>
    </citation>
    <scope>NUCLEOTIDE SEQUENCE [LARGE SCALE GENOMIC DNA]</scope>
    <source>
        <strain evidence="10 11">WS11</strain>
    </source>
</reference>
<dbReference type="SUPFAM" id="SSF101801">
    <property type="entry name" value="Surface presentation of antigens (SPOA)"/>
    <property type="match status" value="1"/>
</dbReference>
<dbReference type="Proteomes" id="UP000268192">
    <property type="component" value="Chromosome"/>
</dbReference>
<evidence type="ECO:0000256" key="4">
    <source>
        <dbReference type="ARBA" id="ARBA00022500"/>
    </source>
</evidence>
<dbReference type="GO" id="GO:0005886">
    <property type="term" value="C:plasma membrane"/>
    <property type="evidence" value="ECO:0007669"/>
    <property type="project" value="UniProtKB-SubCell"/>
</dbReference>
<evidence type="ECO:0000256" key="6">
    <source>
        <dbReference type="ARBA" id="ARBA00023136"/>
    </source>
</evidence>
<keyword evidence="7" id="KW-0975">Bacterial flagellum</keyword>
<feature type="region of interest" description="Disordered" evidence="8">
    <location>
        <begin position="1"/>
        <end position="85"/>
    </location>
</feature>
<protein>
    <recommendedName>
        <fullName evidence="2 7">Flagellar motor switch protein FliN</fullName>
    </recommendedName>
</protein>
<evidence type="ECO:0000256" key="7">
    <source>
        <dbReference type="RuleBase" id="RU362074"/>
    </source>
</evidence>
<dbReference type="RefSeq" id="WP_126008518.1">
    <property type="nucleotide sequence ID" value="NZ_CP032509.1"/>
</dbReference>
<keyword evidence="11" id="KW-1185">Reference proteome</keyword>
<keyword evidence="3 7" id="KW-1003">Cell membrane</keyword>
<keyword evidence="4 7" id="KW-0145">Chemotaxis</keyword>
<dbReference type="GO" id="GO:0009425">
    <property type="term" value="C:bacterial-type flagellum basal body"/>
    <property type="evidence" value="ECO:0007669"/>
    <property type="project" value="UniProtKB-SubCell"/>
</dbReference>
<dbReference type="KEGG" id="abaw:D5400_05770"/>
<evidence type="ECO:0000256" key="1">
    <source>
        <dbReference type="ARBA" id="ARBA00009226"/>
    </source>
</evidence>
<accession>A0A3S9B1N0</accession>
<evidence type="ECO:0000313" key="11">
    <source>
        <dbReference type="Proteomes" id="UP000268192"/>
    </source>
</evidence>
<sequence>MAGQPELNREIERGDGSDEELNRAIDGLRGVLRKDTDGVSSAEDLESVSEMTNAATGPSKAFPADFGSDFDDGPSPFDASPAGASLDGMFGAETPLFDDEPTAALFAPEPEKPARRTSDSHRAKSGSAINNVAETGNYDLVMDIPIDMQIVLGTSRLPVASLMNLSEGSLIALDRQIGEPVDILVNGRHFGRGEITVLDGDDNRFGIRLIEVMTEKSK</sequence>
<dbReference type="InterPro" id="IPR001543">
    <property type="entry name" value="FliN-like_C"/>
</dbReference>
<evidence type="ECO:0000256" key="2">
    <source>
        <dbReference type="ARBA" id="ARBA00021897"/>
    </source>
</evidence>
<keyword evidence="6 7" id="KW-0472">Membrane</keyword>
<feature type="compositionally biased region" description="Basic and acidic residues" evidence="8">
    <location>
        <begin position="7"/>
        <end position="23"/>
    </location>
</feature>
<dbReference type="PRINTS" id="PR00956">
    <property type="entry name" value="FLGMOTORFLIN"/>
</dbReference>
<gene>
    <name evidence="10" type="primary">fliN</name>
    <name evidence="10" type="ORF">D5400_05770</name>
</gene>
<dbReference type="AlphaFoldDB" id="A0A3S9B1N0"/>
<dbReference type="Gene3D" id="2.30.330.10">
    <property type="entry name" value="SpoA-like"/>
    <property type="match status" value="1"/>
</dbReference>